<comment type="caution">
    <text evidence="4">The sequence shown here is derived from an EMBL/GenBank/DDBJ whole genome shotgun (WGS) entry which is preliminary data.</text>
</comment>
<dbReference type="PROSITE" id="PS51208">
    <property type="entry name" value="AUTOTRANSPORTER"/>
    <property type="match status" value="1"/>
</dbReference>
<feature type="region of interest" description="Disordered" evidence="1">
    <location>
        <begin position="52"/>
        <end position="77"/>
    </location>
</feature>
<feature type="domain" description="Autotransporter" evidence="3">
    <location>
        <begin position="549"/>
        <end position="830"/>
    </location>
</feature>
<feature type="signal peptide" evidence="2">
    <location>
        <begin position="1"/>
        <end position="31"/>
    </location>
</feature>
<feature type="compositionally biased region" description="Low complexity" evidence="1">
    <location>
        <begin position="52"/>
        <end position="72"/>
    </location>
</feature>
<proteinExistence type="predicted"/>
<organism evidence="4 5">
    <name type="scientific">Acidithiobacillus thiooxidans</name>
    <name type="common">Thiobacillus thiooxidans</name>
    <dbReference type="NCBI Taxonomy" id="930"/>
    <lineage>
        <taxon>Bacteria</taxon>
        <taxon>Pseudomonadati</taxon>
        <taxon>Pseudomonadota</taxon>
        <taxon>Acidithiobacillia</taxon>
        <taxon>Acidithiobacillales</taxon>
        <taxon>Acidithiobacillaceae</taxon>
        <taxon>Acidithiobacillus</taxon>
    </lineage>
</organism>
<dbReference type="Proteomes" id="UP000095008">
    <property type="component" value="Unassembled WGS sequence"/>
</dbReference>
<dbReference type="SMART" id="SM00869">
    <property type="entry name" value="Autotransporter"/>
    <property type="match status" value="1"/>
</dbReference>
<keyword evidence="5" id="KW-1185">Reference proteome</keyword>
<evidence type="ECO:0000259" key="3">
    <source>
        <dbReference type="PROSITE" id="PS51208"/>
    </source>
</evidence>
<dbReference type="RefSeq" id="WP_065974773.1">
    <property type="nucleotide sequence ID" value="NZ_LWRY01000012.1"/>
</dbReference>
<keyword evidence="2" id="KW-0732">Signal</keyword>
<dbReference type="OrthoDB" id="10007819at2"/>
<evidence type="ECO:0000313" key="4">
    <source>
        <dbReference type="EMBL" id="OCX75603.1"/>
    </source>
</evidence>
<dbReference type="InterPro" id="IPR036709">
    <property type="entry name" value="Autotransporte_beta_dom_sf"/>
</dbReference>
<sequence length="830" mass="85047">MNSVSTSFRRRTIVVAVSMALVMAIPVAANAAPQIPTSSGISNYDGGGGSAADIDATSGTTTTSQQSTPQITFDGGNVDDTYDAGSLGTGDMWVDDLGVSLEQNGTLTTQAGNLNITGDDSQSGFQTLDTLTVQNTSTPDTLTATTTTASAPYDTNVYLSGVDPLNGGLVDDTPGNLGFGEFESGGVLYGNATNNFGGPAANRIPLSSLTLGSANSGQISLFDSTVNDAGNLTVNDAAGLLVAGVGGDSTFYSDTDSVVGPAIIENLASGGYINFSSYSFAASSLDLLAPKGMTYFQSLSVNLGGTGTMTINPGVDAGGMLAVDGNVVNQGGNFFAGGGLSVSGDLTQTSGDLYLTVTPSTTLAATNGAPITSAKQYNVSDGNVFIDAYDGKDTNITSPFPNSLISSGSGSFANGDKWALIESTGGTGAANTFNPSNVYYVYDGSQSSKIAGFQPYLSETSSQVDLCLGSTCVSQPSQPTKSKPTKTKTPAPVQTKTHAPAPAPAPVKTIPVQVVTPVQEAKPILADATNLNLHEARAAADTILSTGIVGGAPRGLWFKGLGGSQSQCAYRGANYGLIAGYGWSVGPKNRDVAGIAFSAEQSGMGTSANDYAKSSSYGLWAYGAYYPTHRVTLKNGWKLAGTIGGGISTNTIASTALGLPQTAHFGGSFLGLEARASYWKHYGNWVLSPRLSVGFNDDWTDAFNTHGASFLDVHGSTASDSGFLVEPAVLIGKKFVYRTAAGYHTIFPQVRLGLVQNIGPTPGLGLSSGDVSGSVQGLAYPHTQGMAELRLDVTSHTRYSKGLSGNISVRQLFGGGAAQTEAIASLKYLW</sequence>
<protein>
    <recommendedName>
        <fullName evidence="3">Autotransporter domain-containing protein</fullName>
    </recommendedName>
</protein>
<name>A0A1C2IHZ0_ACITH</name>
<evidence type="ECO:0000256" key="1">
    <source>
        <dbReference type="SAM" id="MobiDB-lite"/>
    </source>
</evidence>
<dbReference type="InterPro" id="IPR005546">
    <property type="entry name" value="Autotransporte_beta"/>
</dbReference>
<feature type="region of interest" description="Disordered" evidence="1">
    <location>
        <begin position="473"/>
        <end position="505"/>
    </location>
</feature>
<evidence type="ECO:0000256" key="2">
    <source>
        <dbReference type="SAM" id="SignalP"/>
    </source>
</evidence>
<dbReference type="EMBL" id="LWRY01000012">
    <property type="protein sequence ID" value="OCX75603.1"/>
    <property type="molecule type" value="Genomic_DNA"/>
</dbReference>
<dbReference type="SUPFAM" id="SSF103515">
    <property type="entry name" value="Autotransporter"/>
    <property type="match status" value="1"/>
</dbReference>
<feature type="chain" id="PRO_5008663510" description="Autotransporter domain-containing protein" evidence="2">
    <location>
        <begin position="32"/>
        <end position="830"/>
    </location>
</feature>
<evidence type="ECO:0000313" key="5">
    <source>
        <dbReference type="Proteomes" id="UP000095008"/>
    </source>
</evidence>
<reference evidence="4" key="1">
    <citation type="journal article" date="2016" name="Int. J. Mol. Sci.">
        <title>Comparative genomics of the extreme acidophile Acidithiobacillus thiooxidans reveals intraspecific divergence and niche adaptation.</title>
        <authorList>
            <person name="Zhang X."/>
            <person name="Feng X."/>
            <person name="Tao J."/>
            <person name="Ma L."/>
            <person name="Xiao Y."/>
            <person name="Liang Y."/>
            <person name="Liu X."/>
            <person name="Yin H."/>
        </authorList>
    </citation>
    <scope>NUCLEOTIDE SEQUENCE [LARGE SCALE GENOMIC DNA]</scope>
    <source>
        <strain evidence="4">DXS-W</strain>
    </source>
</reference>
<gene>
    <name evidence="4" type="ORF">A6M23_02315</name>
</gene>
<dbReference type="AlphaFoldDB" id="A0A1C2IHZ0"/>
<feature type="compositionally biased region" description="Low complexity" evidence="1">
    <location>
        <begin position="474"/>
        <end position="500"/>
    </location>
</feature>
<accession>A0A1C2IHZ0</accession>